<feature type="domain" description="Glycosyl transferase family 1" evidence="4">
    <location>
        <begin position="182"/>
        <end position="344"/>
    </location>
</feature>
<evidence type="ECO:0000313" key="6">
    <source>
        <dbReference type="EMBL" id="SHI29354.1"/>
    </source>
</evidence>
<evidence type="ECO:0000256" key="1">
    <source>
        <dbReference type="ARBA" id="ARBA00009481"/>
    </source>
</evidence>
<dbReference type="InterPro" id="IPR001296">
    <property type="entry name" value="Glyco_trans_1"/>
</dbReference>
<evidence type="ECO:0000256" key="3">
    <source>
        <dbReference type="ARBA" id="ARBA00022679"/>
    </source>
</evidence>
<dbReference type="AlphaFoldDB" id="A0A1M5ZYL6"/>
<evidence type="ECO:0000259" key="5">
    <source>
        <dbReference type="Pfam" id="PF13439"/>
    </source>
</evidence>
<keyword evidence="2" id="KW-0328">Glycosyltransferase</keyword>
<dbReference type="EMBL" id="FQYO01000001">
    <property type="protein sequence ID" value="SHI29354.1"/>
    <property type="molecule type" value="Genomic_DNA"/>
</dbReference>
<sequence>MVDAFPKLSETFVLDQVEGLRRRGHRVEVLCNRVTVPGCGRPHWGPLSGLRPLLSRLPLRAGHRFRRALDRLDGSFLSEFDVVLAHFGYEGARIADLAAHRPGLPPLVTIYHGHDVATVHHDGGLSLYGTLFREGAAHLPVNDRFRGMLVEAGAPRARTRVNHMGIDLSRFRFAARDWTARPLRLLSVCRLTEKKGIGDAIAALDILQKELPDLDWSYDIVGGGELAARLRMQVRESSVSRRITFHGPLPHREVHRLLTRCHLFLLPSVVAGNGDAEGIPVSLMEAMATGAVAVSTYHSGIPELMENGVSGLLAPERDPRALASLLRGVAADPKGLALMARRGRATIETGFDAQRQLDLLEAELRLASRRPDRAAPCLARA</sequence>
<keyword evidence="7" id="KW-1185">Reference proteome</keyword>
<organism evidence="6 7">
    <name type="scientific">Wenxinia saemankumensis</name>
    <dbReference type="NCBI Taxonomy" id="1447782"/>
    <lineage>
        <taxon>Bacteria</taxon>
        <taxon>Pseudomonadati</taxon>
        <taxon>Pseudomonadota</taxon>
        <taxon>Alphaproteobacteria</taxon>
        <taxon>Rhodobacterales</taxon>
        <taxon>Roseobacteraceae</taxon>
        <taxon>Wenxinia</taxon>
    </lineage>
</organism>
<evidence type="ECO:0000256" key="2">
    <source>
        <dbReference type="ARBA" id="ARBA00022676"/>
    </source>
</evidence>
<accession>A0A1M5ZYL6</accession>
<keyword evidence="3 6" id="KW-0808">Transferase</keyword>
<dbReference type="Pfam" id="PF00534">
    <property type="entry name" value="Glycos_transf_1"/>
    <property type="match status" value="1"/>
</dbReference>
<evidence type="ECO:0000259" key="4">
    <source>
        <dbReference type="Pfam" id="PF00534"/>
    </source>
</evidence>
<dbReference type="GO" id="GO:0016757">
    <property type="term" value="F:glycosyltransferase activity"/>
    <property type="evidence" value="ECO:0007669"/>
    <property type="project" value="UniProtKB-KW"/>
</dbReference>
<reference evidence="6 7" key="1">
    <citation type="submission" date="2016-11" db="EMBL/GenBank/DDBJ databases">
        <authorList>
            <person name="Jaros S."/>
            <person name="Januszkiewicz K."/>
            <person name="Wedrychowicz H."/>
        </authorList>
    </citation>
    <scope>NUCLEOTIDE SEQUENCE [LARGE SCALE GENOMIC DNA]</scope>
    <source>
        <strain evidence="6 7">DSM 100565</strain>
    </source>
</reference>
<name>A0A1M5ZYL6_9RHOB</name>
<dbReference type="PANTHER" id="PTHR12526:SF640">
    <property type="entry name" value="COLANIC ACID BIOSYNTHESIS GLYCOSYLTRANSFERASE WCAL-RELATED"/>
    <property type="match status" value="1"/>
</dbReference>
<dbReference type="Gene3D" id="3.40.50.2000">
    <property type="entry name" value="Glycogen Phosphorylase B"/>
    <property type="match status" value="2"/>
</dbReference>
<dbReference type="Pfam" id="PF13439">
    <property type="entry name" value="Glyco_transf_4"/>
    <property type="match status" value="1"/>
</dbReference>
<dbReference type="PANTHER" id="PTHR12526">
    <property type="entry name" value="GLYCOSYLTRANSFERASE"/>
    <property type="match status" value="1"/>
</dbReference>
<proteinExistence type="inferred from homology"/>
<dbReference type="STRING" id="1447782.SAMN05444417_0078"/>
<gene>
    <name evidence="6" type="ORF">SAMN05444417_0078</name>
</gene>
<comment type="similarity">
    <text evidence="1">Belongs to the glycosyltransferase group 1 family. Glycosyltransferase 4 subfamily.</text>
</comment>
<evidence type="ECO:0000313" key="7">
    <source>
        <dbReference type="Proteomes" id="UP000184292"/>
    </source>
</evidence>
<feature type="domain" description="Glycosyltransferase subfamily 4-like N-terminal" evidence="5">
    <location>
        <begin position="10"/>
        <end position="170"/>
    </location>
</feature>
<dbReference type="InterPro" id="IPR028098">
    <property type="entry name" value="Glyco_trans_4-like_N"/>
</dbReference>
<dbReference type="SUPFAM" id="SSF53756">
    <property type="entry name" value="UDP-Glycosyltransferase/glycogen phosphorylase"/>
    <property type="match status" value="1"/>
</dbReference>
<dbReference type="Proteomes" id="UP000184292">
    <property type="component" value="Unassembled WGS sequence"/>
</dbReference>
<protein>
    <submittedName>
        <fullName evidence="6">Colanic acid/amylovoran biosynthesis glycosyltransferase</fullName>
    </submittedName>
</protein>